<dbReference type="SUPFAM" id="SSF52540">
    <property type="entry name" value="P-loop containing nucleoside triphosphate hydrolases"/>
    <property type="match status" value="2"/>
</dbReference>
<dbReference type="EMBL" id="NGKM01000024">
    <property type="protein sequence ID" value="OWK65264.1"/>
    <property type="molecule type" value="Genomic_DNA"/>
</dbReference>
<evidence type="ECO:0000256" key="2">
    <source>
        <dbReference type="ARBA" id="ARBA00006992"/>
    </source>
</evidence>
<dbReference type="Proteomes" id="UP000268239">
    <property type="component" value="Unassembled WGS sequence"/>
</dbReference>
<keyword evidence="4" id="KW-0489">Methyltransferase</keyword>
<dbReference type="InterPro" id="IPR003356">
    <property type="entry name" value="DNA_methylase_A-5"/>
</dbReference>
<dbReference type="GO" id="GO:0008170">
    <property type="term" value="F:N-methyltransferase activity"/>
    <property type="evidence" value="ECO:0007669"/>
    <property type="project" value="InterPro"/>
</dbReference>
<organism evidence="4">
    <name type="scientific">Acinetobacter baumannii</name>
    <dbReference type="NCBI Taxonomy" id="470"/>
    <lineage>
        <taxon>Bacteria</taxon>
        <taxon>Pseudomonadati</taxon>
        <taxon>Pseudomonadota</taxon>
        <taxon>Gammaproteobacteria</taxon>
        <taxon>Moraxellales</taxon>
        <taxon>Moraxellaceae</taxon>
        <taxon>Acinetobacter</taxon>
        <taxon>Acinetobacter calcoaceticus/baumannii complex</taxon>
    </lineage>
</organism>
<keyword evidence="4" id="KW-0614">Plasmid</keyword>
<dbReference type="GO" id="GO:0006355">
    <property type="term" value="P:regulation of DNA-templated transcription"/>
    <property type="evidence" value="ECO:0007669"/>
    <property type="project" value="InterPro"/>
</dbReference>
<dbReference type="InterPro" id="IPR029063">
    <property type="entry name" value="SAM-dependent_MTases_sf"/>
</dbReference>
<proteinExistence type="inferred from homology"/>
<evidence type="ECO:0000259" key="3">
    <source>
        <dbReference type="SMART" id="SM00490"/>
    </source>
</evidence>
<dbReference type="Gene3D" id="3.40.50.300">
    <property type="entry name" value="P-loop containing nucleotide triphosphate hydrolases"/>
    <property type="match status" value="1"/>
</dbReference>
<dbReference type="GO" id="GO:0004386">
    <property type="term" value="F:helicase activity"/>
    <property type="evidence" value="ECO:0007669"/>
    <property type="project" value="UniProtKB-KW"/>
</dbReference>
<evidence type="ECO:0000313" key="4">
    <source>
        <dbReference type="EMBL" id="ALG88280.1"/>
    </source>
</evidence>
<dbReference type="EMBL" id="RXLU01000071">
    <property type="protein sequence ID" value="RTQ76316.1"/>
    <property type="molecule type" value="Genomic_DNA"/>
</dbReference>
<geneLocation type="plasmid" evidence="4">
    <name>pD4</name>
</geneLocation>
<dbReference type="Proteomes" id="UP000197394">
    <property type="component" value="Unassembled WGS sequence"/>
</dbReference>
<dbReference type="GO" id="GO:0032259">
    <property type="term" value="P:methylation"/>
    <property type="evidence" value="ECO:0007669"/>
    <property type="project" value="UniProtKB-KW"/>
</dbReference>
<dbReference type="InterPro" id="IPR039187">
    <property type="entry name" value="SNO_AAA"/>
</dbReference>
<dbReference type="PANTHER" id="PTHR12706">
    <property type="entry name" value="STRAWBERRY NOTCH-RELATED"/>
    <property type="match status" value="1"/>
</dbReference>
<keyword evidence="4" id="KW-0347">Helicase</keyword>
<dbReference type="Proteomes" id="UP000223291">
    <property type="component" value="Unassembled WGS sequence"/>
</dbReference>
<evidence type="ECO:0000313" key="7">
    <source>
        <dbReference type="EMBL" id="QTK45550.1"/>
    </source>
</evidence>
<reference evidence="5 9" key="2">
    <citation type="submission" date="2017-05" db="EMBL/GenBank/DDBJ databases">
        <title>Draft genome sequence of MDR A. baumannii AB360.</title>
        <authorList>
            <person name="Wareham D.W."/>
            <person name="Bean D.C."/>
        </authorList>
    </citation>
    <scope>NUCLEOTIDE SEQUENCE [LARGE SCALE GENOMIC DNA]</scope>
    <source>
        <strain evidence="5 9">AB360</strain>
    </source>
</reference>
<dbReference type="EMBL" id="KT779035">
    <property type="protein sequence ID" value="ALG88280.1"/>
    <property type="molecule type" value="Genomic_DNA"/>
</dbReference>
<dbReference type="InterPro" id="IPR026937">
    <property type="entry name" value="SBNO_Helicase_C_dom"/>
</dbReference>
<feature type="domain" description="Helicase C-terminal" evidence="3">
    <location>
        <begin position="1209"/>
        <end position="1327"/>
    </location>
</feature>
<evidence type="ECO:0000313" key="8">
    <source>
        <dbReference type="EMBL" id="RTQ76316.1"/>
    </source>
</evidence>
<dbReference type="PATRIC" id="fig|470.1369.peg.3704"/>
<comment type="similarity">
    <text evidence="2">Belongs to the SBNO family.</text>
</comment>
<evidence type="ECO:0000313" key="10">
    <source>
        <dbReference type="Proteomes" id="UP000223291"/>
    </source>
</evidence>
<dbReference type="SUPFAM" id="SSF53335">
    <property type="entry name" value="S-adenosyl-L-methionine-dependent methyltransferases"/>
    <property type="match status" value="1"/>
</dbReference>
<dbReference type="GO" id="GO:0003677">
    <property type="term" value="F:DNA binding"/>
    <property type="evidence" value="ECO:0007669"/>
    <property type="project" value="InterPro"/>
</dbReference>
<sequence>MSVLDKKGFIWVNLESFGYLTRPSRRKENNQIGIEIVDLNNQLDIDKLRSFNVHVEKVNKSSVLDVYWSSISIKDFSNFIGVDNNNIPFQSITLAQLNAEFNNSVRSLAQQRVDYAIRHATLIGQNLNKQYVYATQYSRFYLDQPLTEIAKNGTISIDPAQFEARLPQEDYWKILKVGNQPKFKRANMAHCAKSFASSIVEGTTNIHDSDVELFLKKILNDNHDRSYLNEIKPTIKQFFYEQLECCFNSLSNQFNVHNFNSFEKIIEIHNKQPVKPIIGISELQLQQFSTPITISAICQKLLFNPETLDTGKTLLEPTIGNGSLVAHFIKKPQLKIVGVEIDSNRVKNTQLFLDANIEQSNLRVIEGDYSKIKLKQLNNNELFDFTIANPPFGKIDKTSLTLNQAGSLERLNFSTQRLDHKILLETLSLRKDKGRSVFIIGSDSFYEAGVVKGGSKNLLNYLYDNYNVEAAVELDGSLYKKQGTRVNVRVLVIGDLLENNRTYEVPHELPIINNVQDLWRWSENVLQKRLQPELSYDGPSPSINQSESVISEANFDQNLDVVDDADFLTSALDSYLNDQIVPDESGNVGDLNKPDDDDFFGNEEEDTAVKPLSTGDEHQNNEILDLEIVEDESQAQEIIFESKSLQVAYVPVSQLSLPETMLPADQAILIKQAQDNQIKKILLLAEVNHELQKSIDLANNNPFDGFLLYKLQYSDLSSLSKAFSAEQVDAVTSAILSIENDRSYILGDQTGIGKGRSLAGMLRYSLINGFRPVFFTRNAQLFNDLWRDIVDTGTDKFISNPFIFNSDGFITHKDKVVYSPMKTSDIYNLDRIGNQFDIIFSTYSQFSGRSGKKENLFLSSIDKNTLLFLDESHVAASGESNISRFLSVVKERTGPTYHSSATDRKKANNLLFYSDIFPASFKGQLKSLIENKPSNELLEAISMALVKDGVFLRREHDFSKLEFRTYHASTQYQTASRELSDQLAQVLSKMAYLSGDVEEKVAKMNSEIKHNLEHMKEGSWQENRMQVNSMNFASRMHNISRQILLSVTTPLIIDQALESLKENRKPVIGLENTGESLLKMLLLKDSKAFELLDQINELKDSSDYDRALSDLNSGKMNQIEFDQEPIIVKLKKLEQDLAQFKQEDTILAKPPTIADLLENMVHKLDIIQVRDRYGQVRSETIDDEIYSDFKQDILDNIRKLPDIPLCPLDLIKAELESRGYKVGEISGREYQLKKIDSNQGSVFKVEVRQENNPTAKTKACNEFQSGILDAMIITRAGSTGLSLHAIPVNDGSPSQSDHLRQREFLTGQSPQAIDEFLQMIGRVDRKGQVSAPIISQFDTGLPIQRKFLMMHNAKLAELSANVTSNRENVNKQVTDVDLLNSYGDDVALEYLVQNRSVAQMLVINLPKENDKNGAEGMVKKIFNRLNFVSIYQQEKIIDDLTFAYNEKIQKLNEMGINPFVVQVCDWKAQTISKQELQSGLGIMSHVSDSAFFEPAYFQKVSYKSETKPFHGDDVISLIDKSRQLTRQQLFKHLCNFDDNFASTMEGKDQELSLSSLIKFYNDAQKQILERELRESIKYSASQSFFKSKIDKYEFTEIENFILNKPNLDEIKEFLKISAENNNFLHIYQGLNKALTVVEFVEKLQILEEHQSFNINFAISMKESLWDQHYHRETNENALIRVMFPKLGASSLLASNYEIRYVYPSSDFVHSSKLKYLIEDAALTPTLLRNVGTHLFIDGNKKEEEFSFMKTLNEIEYLKTNSPLLLSFDKYEPTAIERTATLLTGNIINALNAASVAKLSSQMINYTDASGNRQRAVMLYDDCELEEVLDKVKGLSTIQEAITYFERVNDAIEMNEKPTLPDFYIVRSNSNGNPTIELNLKPLNDETYNFVITGSRKHLKQVAEMDSIFVQAGSGNRSDSLNLVLKGDLSQGARSSQTVQVPIEKVTKLLTNLSTEFSTVKINNLDPDVLDQLKPNTSNKLTQNLMY</sequence>
<name>A0A090BAR0_ACIBA</name>
<dbReference type="EMBL" id="CP072271">
    <property type="protein sequence ID" value="QTK45550.1"/>
    <property type="molecule type" value="Genomic_DNA"/>
</dbReference>
<evidence type="ECO:0000313" key="5">
    <source>
        <dbReference type="EMBL" id="OWK65264.1"/>
    </source>
</evidence>
<evidence type="ECO:0000313" key="9">
    <source>
        <dbReference type="Proteomes" id="UP000197394"/>
    </source>
</evidence>
<accession>A0A090BAR0</accession>
<reference evidence="8 11" key="4">
    <citation type="submission" date="2018-12" db="EMBL/GenBank/DDBJ databases">
        <title>Draft Genome Sequences Human Pathogenic Acinetobacter baumannii Strains.</title>
        <authorList>
            <person name="Madhi M."/>
            <person name="Ronco T."/>
            <person name="Olsen R.H."/>
            <person name="Hassani A."/>
        </authorList>
    </citation>
    <scope>NUCLEOTIDE SEQUENCE [LARGE SCALE GENOMIC DNA]</scope>
    <source>
        <strain evidence="8 11">AB3</strain>
    </source>
</reference>
<gene>
    <name evidence="5" type="ORF">CBE85_17325</name>
    <name evidence="6" type="ORF">CPI82_17050</name>
    <name evidence="8" type="ORF">EJ062_12600</name>
    <name evidence="7" type="ORF">J6E47_20445</name>
</gene>
<dbReference type="InterPro" id="IPR027417">
    <property type="entry name" value="P-loop_NTPase"/>
</dbReference>
<dbReference type="Pfam" id="PF02384">
    <property type="entry name" value="N6_Mtase"/>
    <property type="match status" value="1"/>
</dbReference>
<keyword evidence="4" id="KW-0547">Nucleotide-binding</keyword>
<geneLocation type="plasmid" evidence="7 12">
    <name>p1KSK6</name>
</geneLocation>
<keyword evidence="4" id="KW-0378">Hydrolase</keyword>
<dbReference type="EMBL" id="NXDV01000016">
    <property type="protein sequence ID" value="PHQ01554.1"/>
    <property type="molecule type" value="Genomic_DNA"/>
</dbReference>
<reference evidence="4" key="1">
    <citation type="submission" date="2015-09" db="EMBL/GenBank/DDBJ databases">
        <title>Conjugative plasmids carrying the sulphonamide resistance gene sul2.</title>
        <authorList>
            <person name="Hamidian M."/>
            <person name="Holt K.E."/>
            <person name="Pickard D."/>
            <person name="Hall R.M."/>
        </authorList>
    </citation>
    <scope>NUCLEOTIDE SEQUENCE</scope>
    <source>
        <strain evidence="4">D4</strain>
        <plasmid evidence="4">pD4</plasmid>
    </source>
</reference>
<keyword evidence="4" id="KW-0808">Transferase</keyword>
<dbReference type="Proteomes" id="UP000664966">
    <property type="component" value="Plasmid p1KSK6"/>
</dbReference>
<evidence type="ECO:0000313" key="11">
    <source>
        <dbReference type="Proteomes" id="UP000268239"/>
    </source>
</evidence>
<evidence type="ECO:0000313" key="6">
    <source>
        <dbReference type="EMBL" id="PHQ01554.1"/>
    </source>
</evidence>
<evidence type="ECO:0000256" key="1">
    <source>
        <dbReference type="ARBA" id="ARBA00006594"/>
    </source>
</evidence>
<dbReference type="InterPro" id="IPR026741">
    <property type="entry name" value="SNO"/>
</dbReference>
<dbReference type="Pfam" id="PF13872">
    <property type="entry name" value="AAA_34"/>
    <property type="match status" value="1"/>
</dbReference>
<comment type="similarity">
    <text evidence="1">Belongs to the N(4)/N(6)-methyltransferase family.</text>
</comment>
<dbReference type="Pfam" id="PF13871">
    <property type="entry name" value="Helicase_C_4"/>
    <property type="match status" value="1"/>
</dbReference>
<evidence type="ECO:0000313" key="12">
    <source>
        <dbReference type="Proteomes" id="UP000664966"/>
    </source>
</evidence>
<dbReference type="Gene3D" id="3.40.50.150">
    <property type="entry name" value="Vaccinia Virus protein VP39"/>
    <property type="match status" value="1"/>
</dbReference>
<dbReference type="PANTHER" id="PTHR12706:SF30">
    <property type="entry name" value="PROTEIN STRAWBERRY NOTCH-RELATED"/>
    <property type="match status" value="1"/>
</dbReference>
<protein>
    <submittedName>
        <fullName evidence="4 5">Helicase</fullName>
    </submittedName>
    <submittedName>
        <fullName evidence="7">Strawberry notch C-terminal domain-containing protein</fullName>
    </submittedName>
</protein>
<dbReference type="SMART" id="SM00490">
    <property type="entry name" value="HELICc"/>
    <property type="match status" value="1"/>
</dbReference>
<reference evidence="7" key="5">
    <citation type="submission" date="2021-03" db="EMBL/GenBank/DDBJ databases">
        <title>Complete genome sequencing of Acinetobacter baumannii.</title>
        <authorList>
            <person name="Yadav B."/>
            <person name="Makwana N."/>
            <person name="Kharat A.S."/>
            <person name="Veeraraghavan B."/>
            <person name="Vijayakumar S."/>
            <person name="Priya M."/>
        </authorList>
    </citation>
    <scope>NUCLEOTIDE SEQUENCE</scope>
    <source>
        <strain evidence="7">KSK6</strain>
        <plasmid evidence="7">p1KSK6</plasmid>
    </source>
</reference>
<reference evidence="6 10" key="3">
    <citation type="submission" date="2017-09" db="EMBL/GenBank/DDBJ databases">
        <title>Draft genome of Acinetobacter baumannii strain I43, a mercury resistant bacteria.</title>
        <authorList>
            <person name="Siqueira K.A."/>
            <person name="Mello I.S."/>
            <person name="Mendes T.A."/>
            <person name="Soares M.A."/>
        </authorList>
    </citation>
    <scope>NUCLEOTIDE SEQUENCE [LARGE SCALE GENOMIC DNA]</scope>
    <source>
        <strain evidence="6 10">I43</strain>
    </source>
</reference>
<keyword evidence="4" id="KW-0067">ATP-binding</keyword>
<dbReference type="RefSeq" id="WP_002015134.1">
    <property type="nucleotide sequence ID" value="NZ_AP014650.1"/>
</dbReference>
<dbReference type="InterPro" id="IPR001650">
    <property type="entry name" value="Helicase_C-like"/>
</dbReference>